<protein>
    <recommendedName>
        <fullName evidence="3">DUF1579 domain-containing protein</fullName>
    </recommendedName>
</protein>
<dbReference type="AlphaFoldDB" id="A0A842ISZ3"/>
<accession>A0A842ISZ3</accession>
<dbReference type="EMBL" id="JACLCP010000004">
    <property type="protein sequence ID" value="MBC2846011.1"/>
    <property type="molecule type" value="Genomic_DNA"/>
</dbReference>
<evidence type="ECO:0000313" key="1">
    <source>
        <dbReference type="EMBL" id="MBC2846011.1"/>
    </source>
</evidence>
<sequence>MKNILLSLLITLTFLGHSQNNETFRDTLKSVAQLNFMKGSWKGNGWIFINREKKEFSQSEIIKSKNADRILVIDGLGHAKDSINPETKKVIHDAFGIISFNEDLDAITMLSFSSTGDKMENELRLIGEKQLEWSFKDERGGTIRFREDFTTEGVWEEKGEYSFDGEKWFPFFYMKLERQ</sequence>
<gene>
    <name evidence="1" type="ORF">H7F21_12970</name>
</gene>
<reference evidence="1" key="1">
    <citation type="submission" date="2020-08" db="EMBL/GenBank/DDBJ databases">
        <title>Winogradskyella ouciana sp. nov., isolated from the hadal seawater of the Mariana Trench.</title>
        <authorList>
            <person name="He X."/>
        </authorList>
    </citation>
    <scope>NUCLEOTIDE SEQUENCE [LARGE SCALE GENOMIC DNA]</scope>
    <source>
        <strain evidence="1">KCTC 52348</strain>
    </source>
</reference>
<comment type="caution">
    <text evidence="1">The sequence shown here is derived from an EMBL/GenBank/DDBJ whole genome shotgun (WGS) entry which is preliminary data.</text>
</comment>
<evidence type="ECO:0000313" key="2">
    <source>
        <dbReference type="Proteomes" id="UP000533900"/>
    </source>
</evidence>
<organism evidence="1 2">
    <name type="scientific">Winogradskyella flava</name>
    <dbReference type="NCBI Taxonomy" id="1884876"/>
    <lineage>
        <taxon>Bacteria</taxon>
        <taxon>Pseudomonadati</taxon>
        <taxon>Bacteroidota</taxon>
        <taxon>Flavobacteriia</taxon>
        <taxon>Flavobacteriales</taxon>
        <taxon>Flavobacteriaceae</taxon>
        <taxon>Winogradskyella</taxon>
    </lineage>
</organism>
<keyword evidence="2" id="KW-1185">Reference proteome</keyword>
<evidence type="ECO:0008006" key="3">
    <source>
        <dbReference type="Google" id="ProtNLM"/>
    </source>
</evidence>
<dbReference type="RefSeq" id="WP_185789731.1">
    <property type="nucleotide sequence ID" value="NZ_JACLCP010000004.1"/>
</dbReference>
<name>A0A842ISZ3_9FLAO</name>
<dbReference type="Proteomes" id="UP000533900">
    <property type="component" value="Unassembled WGS sequence"/>
</dbReference>
<proteinExistence type="predicted"/>